<dbReference type="Pfam" id="PF03083">
    <property type="entry name" value="MtN3_slv"/>
    <property type="match status" value="1"/>
</dbReference>
<keyword evidence="1" id="KW-0472">Membrane</keyword>
<evidence type="ECO:0000313" key="2">
    <source>
        <dbReference type="EMBL" id="HEN42577.1"/>
    </source>
</evidence>
<gene>
    <name evidence="2" type="ORF">ENQ87_09395</name>
</gene>
<dbReference type="GO" id="GO:0016020">
    <property type="term" value="C:membrane"/>
    <property type="evidence" value="ECO:0007669"/>
    <property type="project" value="InterPro"/>
</dbReference>
<evidence type="ECO:0008006" key="3">
    <source>
        <dbReference type="Google" id="ProtNLM"/>
    </source>
</evidence>
<protein>
    <recommendedName>
        <fullName evidence="3">MtN3 and saliva related transmembrane protein</fullName>
    </recommendedName>
</protein>
<dbReference type="EMBL" id="DSOV01000043">
    <property type="protein sequence ID" value="HEN42577.1"/>
    <property type="molecule type" value="Genomic_DNA"/>
</dbReference>
<keyword evidence="1" id="KW-1133">Transmembrane helix</keyword>
<name>A0A831UDR1_GEOME</name>
<comment type="caution">
    <text evidence="2">The sequence shown here is derived from an EMBL/GenBank/DDBJ whole genome shotgun (WGS) entry which is preliminary data.</text>
</comment>
<feature type="transmembrane region" description="Helical" evidence="1">
    <location>
        <begin position="36"/>
        <end position="56"/>
    </location>
</feature>
<dbReference type="Gene3D" id="1.20.1280.290">
    <property type="match status" value="1"/>
</dbReference>
<keyword evidence="1" id="KW-0812">Transmembrane</keyword>
<evidence type="ECO:0000256" key="1">
    <source>
        <dbReference type="SAM" id="Phobius"/>
    </source>
</evidence>
<sequence length="105" mass="11315">MNGETMLGLVAGAVTSIAVVPQVARAYRTKRVRDISVWQPVILVFGMILWLAYGLMIGDIPLIAANIFSIACNGILIGMKFRYRGGDNGADGDYPLGQTNQAEDL</sequence>
<feature type="transmembrane region" description="Helical" evidence="1">
    <location>
        <begin position="6"/>
        <end position="24"/>
    </location>
</feature>
<dbReference type="InterPro" id="IPR004316">
    <property type="entry name" value="SWEET_rpt"/>
</dbReference>
<dbReference type="AlphaFoldDB" id="A0A831UDR1"/>
<dbReference type="GO" id="GO:0051119">
    <property type="term" value="F:sugar transmembrane transporter activity"/>
    <property type="evidence" value="ECO:0007669"/>
    <property type="project" value="InterPro"/>
</dbReference>
<organism evidence="2">
    <name type="scientific">Geobacter metallireducens</name>
    <dbReference type="NCBI Taxonomy" id="28232"/>
    <lineage>
        <taxon>Bacteria</taxon>
        <taxon>Pseudomonadati</taxon>
        <taxon>Thermodesulfobacteriota</taxon>
        <taxon>Desulfuromonadia</taxon>
        <taxon>Geobacterales</taxon>
        <taxon>Geobacteraceae</taxon>
        <taxon>Geobacter</taxon>
    </lineage>
</organism>
<dbReference type="InterPro" id="IPR047662">
    <property type="entry name" value="SemiSWEET"/>
</dbReference>
<proteinExistence type="predicted"/>
<feature type="transmembrane region" description="Helical" evidence="1">
    <location>
        <begin position="62"/>
        <end position="79"/>
    </location>
</feature>
<dbReference type="NCBIfam" id="NF037968">
    <property type="entry name" value="SemiSWEET_2"/>
    <property type="match status" value="1"/>
</dbReference>
<accession>A0A831UDR1</accession>
<reference evidence="2" key="1">
    <citation type="journal article" date="2020" name="mSystems">
        <title>Genome- and Community-Level Interaction Insights into Carbon Utilization and Element Cycling Functions of Hydrothermarchaeota in Hydrothermal Sediment.</title>
        <authorList>
            <person name="Zhou Z."/>
            <person name="Liu Y."/>
            <person name="Xu W."/>
            <person name="Pan J."/>
            <person name="Luo Z.H."/>
            <person name="Li M."/>
        </authorList>
    </citation>
    <scope>NUCLEOTIDE SEQUENCE [LARGE SCALE GENOMIC DNA]</scope>
    <source>
        <strain evidence="2">SpSt-349</strain>
    </source>
</reference>